<keyword evidence="2" id="KW-1185">Reference proteome</keyword>
<dbReference type="Proteomes" id="UP001187192">
    <property type="component" value="Unassembled WGS sequence"/>
</dbReference>
<evidence type="ECO:0000313" key="1">
    <source>
        <dbReference type="EMBL" id="GMN63997.1"/>
    </source>
</evidence>
<gene>
    <name evidence="1" type="ORF">TIFTF001_033056</name>
</gene>
<proteinExistence type="predicted"/>
<dbReference type="AlphaFoldDB" id="A0AA88J7G2"/>
<reference evidence="1" key="1">
    <citation type="submission" date="2023-07" db="EMBL/GenBank/DDBJ databases">
        <title>draft genome sequence of fig (Ficus carica).</title>
        <authorList>
            <person name="Takahashi T."/>
            <person name="Nishimura K."/>
        </authorList>
    </citation>
    <scope>NUCLEOTIDE SEQUENCE</scope>
</reference>
<name>A0AA88J7G2_FICCA</name>
<evidence type="ECO:0000313" key="2">
    <source>
        <dbReference type="Proteomes" id="UP001187192"/>
    </source>
</evidence>
<dbReference type="EMBL" id="BTGU01000164">
    <property type="protein sequence ID" value="GMN63997.1"/>
    <property type="molecule type" value="Genomic_DNA"/>
</dbReference>
<accession>A0AA88J7G2</accession>
<organism evidence="1 2">
    <name type="scientific">Ficus carica</name>
    <name type="common">Common fig</name>
    <dbReference type="NCBI Taxonomy" id="3494"/>
    <lineage>
        <taxon>Eukaryota</taxon>
        <taxon>Viridiplantae</taxon>
        <taxon>Streptophyta</taxon>
        <taxon>Embryophyta</taxon>
        <taxon>Tracheophyta</taxon>
        <taxon>Spermatophyta</taxon>
        <taxon>Magnoliopsida</taxon>
        <taxon>eudicotyledons</taxon>
        <taxon>Gunneridae</taxon>
        <taxon>Pentapetalae</taxon>
        <taxon>rosids</taxon>
        <taxon>fabids</taxon>
        <taxon>Rosales</taxon>
        <taxon>Moraceae</taxon>
        <taxon>Ficeae</taxon>
        <taxon>Ficus</taxon>
    </lineage>
</organism>
<comment type="caution">
    <text evidence="1">The sequence shown here is derived from an EMBL/GenBank/DDBJ whole genome shotgun (WGS) entry which is preliminary data.</text>
</comment>
<protein>
    <submittedName>
        <fullName evidence="1">Uncharacterized protein</fullName>
    </submittedName>
</protein>
<sequence length="93" mass="10456">MVDGGGGVTQWWQHSVISEYIVNFSRRFLKNGRGSISFHDGLLETVVEATCFHDGLQRPSWKHGPSTTVFRERHGSCASTTVFGNRFPLRVFA</sequence>